<protein>
    <submittedName>
        <fullName evidence="2 3">DNA gyrase subunit B</fullName>
    </submittedName>
</protein>
<gene>
    <name evidence="2" type="ORF">ZHAS_00011236</name>
</gene>
<dbReference type="EnsemblMetazoa" id="ASIC011236-RA">
    <property type="protein sequence ID" value="ASIC011236-PA"/>
    <property type="gene ID" value="ASIC011236"/>
</dbReference>
<name>A0A084VZN0_ANOSI</name>
<reference evidence="3" key="2">
    <citation type="submission" date="2020-05" db="UniProtKB">
        <authorList>
            <consortium name="EnsemblMetazoa"/>
        </authorList>
    </citation>
    <scope>IDENTIFICATION</scope>
</reference>
<sequence length="110" mass="12140">MPPARNQTRAHLGPETEPVVTFDSALVKRNDRSDRAATSGVRVIKKTKKPAERKRLRKLGENGVVFGGLGIPPNAGNLTRSVRKPARRGISDDALGRYAKRQRHLCSDPF</sequence>
<evidence type="ECO:0000256" key="1">
    <source>
        <dbReference type="SAM" id="MobiDB-lite"/>
    </source>
</evidence>
<feature type="region of interest" description="Disordered" evidence="1">
    <location>
        <begin position="1"/>
        <end position="26"/>
    </location>
</feature>
<keyword evidence="4" id="KW-1185">Reference proteome</keyword>
<proteinExistence type="predicted"/>
<organism evidence="2">
    <name type="scientific">Anopheles sinensis</name>
    <name type="common">Mosquito</name>
    <dbReference type="NCBI Taxonomy" id="74873"/>
    <lineage>
        <taxon>Eukaryota</taxon>
        <taxon>Metazoa</taxon>
        <taxon>Ecdysozoa</taxon>
        <taxon>Arthropoda</taxon>
        <taxon>Hexapoda</taxon>
        <taxon>Insecta</taxon>
        <taxon>Pterygota</taxon>
        <taxon>Neoptera</taxon>
        <taxon>Endopterygota</taxon>
        <taxon>Diptera</taxon>
        <taxon>Nematocera</taxon>
        <taxon>Culicoidea</taxon>
        <taxon>Culicidae</taxon>
        <taxon>Anophelinae</taxon>
        <taxon>Anopheles</taxon>
    </lineage>
</organism>
<evidence type="ECO:0000313" key="3">
    <source>
        <dbReference type="EnsemblMetazoa" id="ASIC011236-PA"/>
    </source>
</evidence>
<dbReference type="Proteomes" id="UP000030765">
    <property type="component" value="Unassembled WGS sequence"/>
</dbReference>
<dbReference type="EMBL" id="KE525252">
    <property type="protein sequence ID" value="KFB43424.1"/>
    <property type="molecule type" value="Genomic_DNA"/>
</dbReference>
<dbReference type="EMBL" id="ATLV01018889">
    <property type="status" value="NOT_ANNOTATED_CDS"/>
    <property type="molecule type" value="Genomic_DNA"/>
</dbReference>
<dbReference type="AlphaFoldDB" id="A0A084VZN0"/>
<reference evidence="2 4" key="1">
    <citation type="journal article" date="2014" name="BMC Genomics">
        <title>Genome sequence of Anopheles sinensis provides insight into genetics basis of mosquito competence for malaria parasites.</title>
        <authorList>
            <person name="Zhou D."/>
            <person name="Zhang D."/>
            <person name="Ding G."/>
            <person name="Shi L."/>
            <person name="Hou Q."/>
            <person name="Ye Y."/>
            <person name="Xu Y."/>
            <person name="Zhou H."/>
            <person name="Xiong C."/>
            <person name="Li S."/>
            <person name="Yu J."/>
            <person name="Hong S."/>
            <person name="Yu X."/>
            <person name="Zou P."/>
            <person name="Chen C."/>
            <person name="Chang X."/>
            <person name="Wang W."/>
            <person name="Lv Y."/>
            <person name="Sun Y."/>
            <person name="Ma L."/>
            <person name="Shen B."/>
            <person name="Zhu C."/>
        </authorList>
    </citation>
    <scope>NUCLEOTIDE SEQUENCE [LARGE SCALE GENOMIC DNA]</scope>
</reference>
<evidence type="ECO:0000313" key="4">
    <source>
        <dbReference type="Proteomes" id="UP000030765"/>
    </source>
</evidence>
<accession>A0A084VZN0</accession>
<dbReference type="VEuPathDB" id="VectorBase:ASIC011236"/>
<evidence type="ECO:0000313" key="2">
    <source>
        <dbReference type="EMBL" id="KFB43424.1"/>
    </source>
</evidence>